<accession>A0A454Y3V9</accession>
<organism evidence="1 2">
    <name type="scientific">Pristionchus pacificus</name>
    <name type="common">Parasitic nematode worm</name>
    <dbReference type="NCBI Taxonomy" id="54126"/>
    <lineage>
        <taxon>Eukaryota</taxon>
        <taxon>Metazoa</taxon>
        <taxon>Ecdysozoa</taxon>
        <taxon>Nematoda</taxon>
        <taxon>Chromadorea</taxon>
        <taxon>Rhabditida</taxon>
        <taxon>Rhabditina</taxon>
        <taxon>Diplogasteromorpha</taxon>
        <taxon>Diplogasteroidea</taxon>
        <taxon>Neodiplogasteridae</taxon>
        <taxon>Pristionchus</taxon>
    </lineage>
</organism>
<reference evidence="1" key="2">
    <citation type="submission" date="2022-06" db="UniProtKB">
        <authorList>
            <consortium name="EnsemblMetazoa"/>
        </authorList>
    </citation>
    <scope>IDENTIFICATION</scope>
    <source>
        <strain evidence="1">PS312</strain>
    </source>
</reference>
<reference evidence="2" key="1">
    <citation type="journal article" date="2008" name="Nat. Genet.">
        <title>The Pristionchus pacificus genome provides a unique perspective on nematode lifestyle and parasitism.</title>
        <authorList>
            <person name="Dieterich C."/>
            <person name="Clifton S.W."/>
            <person name="Schuster L.N."/>
            <person name="Chinwalla A."/>
            <person name="Delehaunty K."/>
            <person name="Dinkelacker I."/>
            <person name="Fulton L."/>
            <person name="Fulton R."/>
            <person name="Godfrey J."/>
            <person name="Minx P."/>
            <person name="Mitreva M."/>
            <person name="Roeseler W."/>
            <person name="Tian H."/>
            <person name="Witte H."/>
            <person name="Yang S.P."/>
            <person name="Wilson R.K."/>
            <person name="Sommer R.J."/>
        </authorList>
    </citation>
    <scope>NUCLEOTIDE SEQUENCE [LARGE SCALE GENOMIC DNA]</scope>
    <source>
        <strain evidence="2">PS312</strain>
    </source>
</reference>
<keyword evidence="2" id="KW-1185">Reference proteome</keyword>
<dbReference type="PANTHER" id="PTHR15921">
    <property type="entry name" value="PRE-MRNA CLEAVAGE COMPLEX II"/>
    <property type="match status" value="1"/>
</dbReference>
<dbReference type="GO" id="GO:0000993">
    <property type="term" value="F:RNA polymerase II complex binding"/>
    <property type="evidence" value="ECO:0007669"/>
    <property type="project" value="InterPro"/>
</dbReference>
<dbReference type="OrthoDB" id="343582at2759"/>
<name>A0A454Y3V9_PRIPA</name>
<dbReference type="EnsemblMetazoa" id="PPA02287.1">
    <property type="protein sequence ID" value="PPA02287.1"/>
    <property type="gene ID" value="WBGene00091841"/>
</dbReference>
<proteinExistence type="predicted"/>
<dbReference type="GO" id="GO:0003729">
    <property type="term" value="F:mRNA binding"/>
    <property type="evidence" value="ECO:0007669"/>
    <property type="project" value="InterPro"/>
</dbReference>
<dbReference type="GO" id="GO:0031124">
    <property type="term" value="P:mRNA 3'-end processing"/>
    <property type="evidence" value="ECO:0007669"/>
    <property type="project" value="InterPro"/>
</dbReference>
<dbReference type="PANTHER" id="PTHR15921:SF3">
    <property type="entry name" value="PRE-MRNA CLEAVAGE COMPLEX 2 PROTEIN PCF11"/>
    <property type="match status" value="1"/>
</dbReference>
<dbReference type="Proteomes" id="UP000005239">
    <property type="component" value="Unassembled WGS sequence"/>
</dbReference>
<sequence>MSTAPMAKRARFNNYSAPGRSYGPRNHQFDSRIFNSNSYNYSYPAYPEAMPKSALPWLPIQPVHRNPVNVTIQQNFVTNDIMSFVQRSIETIKAAKVSSPPIEPKVEEIITRAQALSLFDMKLLKTRKSSVITSLLSTPSLCERCGLHNIPKDQKEKHDDWHVKKNIEEMKRKKEGELNMRVLYPSAQSWVNTVEHEVTGQLVCPKDKVVVTVNEIRSPPVVAKPSMTCSDDTSKNCCECMEEFKLYFDDDDDEWKMRDCVEMEDGEVYHSECARNHVNDADVETRRMWSCIQSTSA</sequence>
<dbReference type="AlphaFoldDB" id="A0A454Y3V9"/>
<dbReference type="InterPro" id="IPR045154">
    <property type="entry name" value="PCF11-like"/>
</dbReference>
<evidence type="ECO:0000313" key="2">
    <source>
        <dbReference type="Proteomes" id="UP000005239"/>
    </source>
</evidence>
<gene>
    <name evidence="1" type="primary">WBGene00091841</name>
</gene>
<dbReference type="GO" id="GO:0006369">
    <property type="term" value="P:termination of RNA polymerase II transcription"/>
    <property type="evidence" value="ECO:0007669"/>
    <property type="project" value="InterPro"/>
</dbReference>
<accession>A0A8R1U3J8</accession>
<protein>
    <submittedName>
        <fullName evidence="1">Uncharacterized protein</fullName>
    </submittedName>
</protein>
<evidence type="ECO:0000313" key="1">
    <source>
        <dbReference type="EnsemblMetazoa" id="PPA02287.1"/>
    </source>
</evidence>